<sequence>MRSHLSASYRGLWRRITTKQKHQTYQSSATFCVMGWVMGLEPTNAGTTNQCVNHFATPTIKF</sequence>
<dbReference type="EMBL" id="OMOF01000402">
    <property type="protein sequence ID" value="SPF49774.1"/>
    <property type="molecule type" value="Genomic_DNA"/>
</dbReference>
<dbReference type="Proteomes" id="UP000238916">
    <property type="component" value="Unassembled WGS sequence"/>
</dbReference>
<evidence type="ECO:0000313" key="1">
    <source>
        <dbReference type="EMBL" id="SPF49774.1"/>
    </source>
</evidence>
<name>A0A2U3LCW5_9FIRM</name>
<proteinExistence type="predicted"/>
<organism evidence="1 2">
    <name type="scientific">Candidatus Desulfosporosinus infrequens</name>
    <dbReference type="NCBI Taxonomy" id="2043169"/>
    <lineage>
        <taxon>Bacteria</taxon>
        <taxon>Bacillati</taxon>
        <taxon>Bacillota</taxon>
        <taxon>Clostridia</taxon>
        <taxon>Eubacteriales</taxon>
        <taxon>Desulfitobacteriaceae</taxon>
        <taxon>Desulfosporosinus</taxon>
    </lineage>
</organism>
<gene>
    <name evidence="1" type="ORF">SBF1_4600003</name>
</gene>
<accession>A0A2U3LCW5</accession>
<reference evidence="2" key="1">
    <citation type="submission" date="2018-02" db="EMBL/GenBank/DDBJ databases">
        <authorList>
            <person name="Hausmann B."/>
        </authorList>
    </citation>
    <scope>NUCLEOTIDE SEQUENCE [LARGE SCALE GENOMIC DNA]</scope>
    <source>
        <strain evidence="2">Peat soil MAG SbF1</strain>
    </source>
</reference>
<dbReference type="AlphaFoldDB" id="A0A2U3LCW5"/>
<evidence type="ECO:0000313" key="2">
    <source>
        <dbReference type="Proteomes" id="UP000238916"/>
    </source>
</evidence>
<protein>
    <submittedName>
        <fullName evidence="1">Uncharacterized protein</fullName>
    </submittedName>
</protein>